<dbReference type="EMBL" id="AMPZ03000001">
    <property type="protein sequence ID" value="KAH9595868.1"/>
    <property type="molecule type" value="Genomic_DNA"/>
</dbReference>
<reference evidence="12" key="3">
    <citation type="submission" date="2021-06" db="EMBL/GenBank/DDBJ databases">
        <title>Chromosome-level genome assembly for S. haematobium.</title>
        <authorList>
            <person name="Stroehlein A.J."/>
        </authorList>
    </citation>
    <scope>NUCLEOTIDE SEQUENCE</scope>
</reference>
<keyword evidence="14" id="KW-1185">Reference proteome</keyword>
<dbReference type="AlphaFoldDB" id="A0A094ZQ76"/>
<dbReference type="CTD" id="24592671"/>
<dbReference type="STRING" id="6185.A0A094ZQ76"/>
<dbReference type="PANTHER" id="PTHR19297">
    <property type="entry name" value="GLYCOSYLTRANSFERASE 14 FAMILY MEMBER"/>
    <property type="match status" value="1"/>
</dbReference>
<gene>
    <name evidence="12" type="primary">GCNT1_4</name>
    <name evidence="12" type="ORF">MS3_00001755</name>
    <name evidence="13" type="ORF">MS3_05202</name>
</gene>
<evidence type="ECO:0000256" key="7">
    <source>
        <dbReference type="ARBA" id="ARBA00022989"/>
    </source>
</evidence>
<evidence type="ECO:0000256" key="8">
    <source>
        <dbReference type="ARBA" id="ARBA00023136"/>
    </source>
</evidence>
<evidence type="ECO:0000256" key="1">
    <source>
        <dbReference type="ARBA" id="ARBA00004606"/>
    </source>
</evidence>
<dbReference type="GeneID" id="24592671"/>
<evidence type="ECO:0000256" key="10">
    <source>
        <dbReference type="ARBA" id="ARBA00038150"/>
    </source>
</evidence>
<organism evidence="13">
    <name type="scientific">Schistosoma haematobium</name>
    <name type="common">Blood fluke</name>
    <dbReference type="NCBI Taxonomy" id="6185"/>
    <lineage>
        <taxon>Eukaryota</taxon>
        <taxon>Metazoa</taxon>
        <taxon>Spiralia</taxon>
        <taxon>Lophotrochozoa</taxon>
        <taxon>Platyhelminthes</taxon>
        <taxon>Trematoda</taxon>
        <taxon>Digenea</taxon>
        <taxon>Strigeidida</taxon>
        <taxon>Schistosomatoidea</taxon>
        <taxon>Schistosomatidae</taxon>
        <taxon>Schistosoma</taxon>
    </lineage>
</organism>
<sequence length="442" mass="51434">MKYCSLNNSLRNKVCLINIANNHTNSLRRKLFRISSISLLITSLTVTYYISCAAYYEFMLKEFSLVNNRICQYLFSKNLSWLEYMVVRSIHSPSNGDYSNLTNSHACSEFKLFRGEVVQSTVEEKQFPLAFSLAIHQNIKQAARLLRLIYRSHNLYCIHVDSKSPQVFYNEVMELARCFGSNVMVVNRSESVDVRWGYYSILEVFLLCAKKLINNSEINWRYILNVSGQELPLRTNWELVALLKAINGSNIVENLGPGHNPERWPNKNLTFPIIWSKGSFYMALRRDFVDFYQNDPKANELLDAMKAEEHLPKHPDELFFSTLNYNPLLGAPGACKEEYLTSDFDIRAMYIGRFVRWAYRSCRRGKIRNGICLIGISMLPSIPKRMELFANKFSENFEPIAYDCTENYIMEKVLAEMRTNQLSSNFNVSFYSQLYCSQDHIH</sequence>
<dbReference type="OrthoDB" id="2019572at2759"/>
<reference evidence="12" key="2">
    <citation type="journal article" date="2019" name="Gigascience">
        <title>High-quality Schistosoma haematobium genome achieved by single-molecule and long-range sequencing.</title>
        <authorList>
            <person name="Stroehlein A.J."/>
            <person name="Korhonen P.K."/>
            <person name="Chong T.M."/>
            <person name="Lim Y.L."/>
            <person name="Chan K.G."/>
            <person name="Webster B."/>
            <person name="Rollinson D."/>
            <person name="Brindley P.J."/>
            <person name="Gasser R.B."/>
            <person name="Young N.D."/>
        </authorList>
    </citation>
    <scope>NUCLEOTIDE SEQUENCE</scope>
</reference>
<reference evidence="12" key="4">
    <citation type="journal article" date="2022" name="PLoS Pathog.">
        <title>Chromosome-level genome of Schistosoma haematobium underpins genome-wide explorations of molecular variation.</title>
        <authorList>
            <person name="Stroehlein A.J."/>
            <person name="Korhonen P.K."/>
            <person name="Lee V.V."/>
            <person name="Ralph S.A."/>
            <person name="Mentink-Kane M."/>
            <person name="You H."/>
            <person name="McManus D.P."/>
            <person name="Tchuente L.T."/>
            <person name="Stothard J.R."/>
            <person name="Kaur P."/>
            <person name="Dudchenko O."/>
            <person name="Aiden E.L."/>
            <person name="Yang B."/>
            <person name="Yang H."/>
            <person name="Emery A.M."/>
            <person name="Webster B.L."/>
            <person name="Brindley P.J."/>
            <person name="Rollinson D."/>
            <person name="Chang B.C.H."/>
            <person name="Gasser R.B."/>
            <person name="Young N.D."/>
        </authorList>
    </citation>
    <scope>NUCLEOTIDE SEQUENCE</scope>
</reference>
<keyword evidence="3 13" id="KW-0328">Glycosyltransferase</keyword>
<keyword evidence="9" id="KW-0325">Glycoprotein</keyword>
<dbReference type="GO" id="GO:0016020">
    <property type="term" value="C:membrane"/>
    <property type="evidence" value="ECO:0007669"/>
    <property type="project" value="UniProtKB-SubCell"/>
</dbReference>
<keyword evidence="8 11" id="KW-0472">Membrane</keyword>
<evidence type="ECO:0000256" key="2">
    <source>
        <dbReference type="ARBA" id="ARBA00004922"/>
    </source>
</evidence>
<comment type="subcellular location">
    <subcellularLocation>
        <location evidence="1">Membrane</location>
        <topology evidence="1">Single-pass type II membrane protein</topology>
    </subcellularLocation>
</comment>
<dbReference type="EMBL" id="KL250821">
    <property type="protein sequence ID" value="KGB36880.1"/>
    <property type="molecule type" value="Genomic_DNA"/>
</dbReference>
<protein>
    <submittedName>
        <fullName evidence="13">Beta-1,3-galactosyl-O-glycosyl-glycoprotein beta-1,6-N-acetylglucosaminyltransferase</fullName>
    </submittedName>
</protein>
<reference evidence="13" key="1">
    <citation type="journal article" date="2012" name="Nat. Genet.">
        <title>Whole-genome sequence of Schistosoma haematobium.</title>
        <authorList>
            <person name="Young N.D."/>
            <person name="Jex A.R."/>
            <person name="Li B."/>
            <person name="Liu S."/>
            <person name="Yang L."/>
            <person name="Xiong Z."/>
            <person name="Li Y."/>
            <person name="Cantacessi C."/>
            <person name="Hall R.S."/>
            <person name="Xu X."/>
            <person name="Chen F."/>
            <person name="Wu X."/>
            <person name="Zerlotini A."/>
            <person name="Oliveira G."/>
            <person name="Hofmann A."/>
            <person name="Zhang G."/>
            <person name="Fang X."/>
            <person name="Kang Y."/>
            <person name="Campbell B.E."/>
            <person name="Loukas A."/>
            <person name="Ranganathan S."/>
            <person name="Rollinson D."/>
            <person name="Rinaldi G."/>
            <person name="Brindley P.J."/>
            <person name="Yang H."/>
            <person name="Wang J."/>
            <person name="Wang J."/>
            <person name="Gasser R.B."/>
        </authorList>
    </citation>
    <scope>NUCLEOTIDE SEQUENCE [LARGE SCALE GENOMIC DNA]</scope>
</reference>
<dbReference type="InterPro" id="IPR003406">
    <property type="entry name" value="Glyco_trans_14"/>
</dbReference>
<dbReference type="Proteomes" id="UP000471633">
    <property type="component" value="Unassembled WGS sequence"/>
</dbReference>
<evidence type="ECO:0000313" key="12">
    <source>
        <dbReference type="EMBL" id="KAH9595868.1"/>
    </source>
</evidence>
<evidence type="ECO:0000313" key="14">
    <source>
        <dbReference type="Proteomes" id="UP000471633"/>
    </source>
</evidence>
<dbReference type="RefSeq" id="XP_012796642.1">
    <property type="nucleotide sequence ID" value="XM_012941188.3"/>
</dbReference>
<evidence type="ECO:0000256" key="5">
    <source>
        <dbReference type="ARBA" id="ARBA00022692"/>
    </source>
</evidence>
<name>A0A094ZQ76_SCHHA</name>
<keyword evidence="4 13" id="KW-0808">Transferase</keyword>
<evidence type="ECO:0000256" key="11">
    <source>
        <dbReference type="SAM" id="Phobius"/>
    </source>
</evidence>
<dbReference type="PANTHER" id="PTHR19297:SF185">
    <property type="entry name" value="BETA-1,3-GALACTOSYL-O-GLYCOSYL-GLYCOPROTEIN BETA-1,6-N-ACETYLGLUCOSAMINYLTRANSFERASE 3"/>
    <property type="match status" value="1"/>
</dbReference>
<dbReference type="Pfam" id="PF02485">
    <property type="entry name" value="Branch"/>
    <property type="match status" value="1"/>
</dbReference>
<feature type="transmembrane region" description="Helical" evidence="11">
    <location>
        <begin position="37"/>
        <end position="56"/>
    </location>
</feature>
<evidence type="ECO:0000256" key="4">
    <source>
        <dbReference type="ARBA" id="ARBA00022679"/>
    </source>
</evidence>
<accession>A0A094ZQ76</accession>
<dbReference type="GO" id="GO:0008375">
    <property type="term" value="F:acetylglucosaminyltransferase activity"/>
    <property type="evidence" value="ECO:0007669"/>
    <property type="project" value="TreeGrafter"/>
</dbReference>
<keyword evidence="5 11" id="KW-0812">Transmembrane</keyword>
<keyword evidence="7 11" id="KW-1133">Transmembrane helix</keyword>
<evidence type="ECO:0000256" key="9">
    <source>
        <dbReference type="ARBA" id="ARBA00023180"/>
    </source>
</evidence>
<comment type="similarity">
    <text evidence="10">Belongs to the glycosyltransferase 14 family.</text>
</comment>
<evidence type="ECO:0000256" key="6">
    <source>
        <dbReference type="ARBA" id="ARBA00022968"/>
    </source>
</evidence>
<evidence type="ECO:0000313" key="13">
    <source>
        <dbReference type="EMBL" id="KGB36880.1"/>
    </source>
</evidence>
<keyword evidence="6" id="KW-0735">Signal-anchor</keyword>
<dbReference type="KEGG" id="shx:MS3_00001755"/>
<proteinExistence type="inferred from homology"/>
<comment type="pathway">
    <text evidence="2">Protein modification; protein glycosylation.</text>
</comment>
<evidence type="ECO:0000256" key="3">
    <source>
        <dbReference type="ARBA" id="ARBA00022676"/>
    </source>
</evidence>